<reference evidence="2 3" key="1">
    <citation type="submission" date="2020-08" db="EMBL/GenBank/DDBJ databases">
        <title>Amycolatopsis echigonensis JCM 21831.</title>
        <authorList>
            <person name="Tedsree N."/>
            <person name="Kuncharoen N."/>
            <person name="Likhitwitayawuid K."/>
            <person name="Tanasupawat S."/>
        </authorList>
    </citation>
    <scope>NUCLEOTIDE SEQUENCE [LARGE SCALE GENOMIC DNA]</scope>
    <source>
        <strain evidence="2 3">JCM 21831</strain>
    </source>
</reference>
<evidence type="ECO:0000256" key="1">
    <source>
        <dbReference type="SAM" id="MobiDB-lite"/>
    </source>
</evidence>
<dbReference type="AlphaFoldDB" id="A0A8E1W837"/>
<feature type="region of interest" description="Disordered" evidence="1">
    <location>
        <begin position="116"/>
        <end position="172"/>
    </location>
</feature>
<dbReference type="EMBL" id="JACJHR010000096">
    <property type="protein sequence ID" value="MBB2505249.1"/>
    <property type="molecule type" value="Genomic_DNA"/>
</dbReference>
<sequence length="172" mass="18451">MDTPEAAVRASVSALIDALAAADDSGDAAHLVRVRAARRARAVVAEVCEAALDEAILAARLARPEGATWKQLGDELGVTGQAVSKRAGVRSLSRARRLLSDQERAQRRRQRYLDTYGALPPQWDDDLDEPALAPESTPEPPPARRPSAVPEASESPAGQLSGAAFWRAQRPR</sequence>
<name>A0A8E1W837_9PSEU</name>
<organism evidence="2 3">
    <name type="scientific">Amycolatopsis echigonensis</name>
    <dbReference type="NCBI Taxonomy" id="2576905"/>
    <lineage>
        <taxon>Bacteria</taxon>
        <taxon>Bacillati</taxon>
        <taxon>Actinomycetota</taxon>
        <taxon>Actinomycetes</taxon>
        <taxon>Pseudonocardiales</taxon>
        <taxon>Pseudonocardiaceae</taxon>
        <taxon>Amycolatopsis</taxon>
    </lineage>
</organism>
<proteinExistence type="predicted"/>
<dbReference type="RefSeq" id="WP_183126789.1">
    <property type="nucleotide sequence ID" value="NZ_JACJHR010000096.1"/>
</dbReference>
<dbReference type="Proteomes" id="UP000550260">
    <property type="component" value="Unassembled WGS sequence"/>
</dbReference>
<comment type="caution">
    <text evidence="2">The sequence shown here is derived from an EMBL/GenBank/DDBJ whole genome shotgun (WGS) entry which is preliminary data.</text>
</comment>
<protein>
    <submittedName>
        <fullName evidence="2">Uncharacterized protein</fullName>
    </submittedName>
</protein>
<evidence type="ECO:0000313" key="2">
    <source>
        <dbReference type="EMBL" id="MBB2505249.1"/>
    </source>
</evidence>
<gene>
    <name evidence="2" type="ORF">H5411_39765</name>
</gene>
<accession>A0A8E1W837</accession>
<evidence type="ECO:0000313" key="3">
    <source>
        <dbReference type="Proteomes" id="UP000550260"/>
    </source>
</evidence>